<dbReference type="Proteomes" id="UP000472335">
    <property type="component" value="Unassembled WGS sequence"/>
</dbReference>
<evidence type="ECO:0000313" key="3">
    <source>
        <dbReference type="Proteomes" id="UP000472335"/>
    </source>
</evidence>
<dbReference type="RefSeq" id="WP_165258038.1">
    <property type="nucleotide sequence ID" value="NZ_JAAKZY010000029.1"/>
</dbReference>
<proteinExistence type="predicted"/>
<gene>
    <name evidence="2" type="ORF">G5C60_12185</name>
</gene>
<reference evidence="2 3" key="1">
    <citation type="submission" date="2020-02" db="EMBL/GenBank/DDBJ databases">
        <title>Whole-genome analyses of novel actinobacteria.</title>
        <authorList>
            <person name="Sahin N."/>
            <person name="Gencbay T."/>
        </authorList>
    </citation>
    <scope>NUCLEOTIDE SEQUENCE [LARGE SCALE GENOMIC DNA]</scope>
    <source>
        <strain evidence="2 3">HC44</strain>
    </source>
</reference>
<dbReference type="EMBL" id="JAAKZY010000029">
    <property type="protein sequence ID" value="NGO08360.1"/>
    <property type="molecule type" value="Genomic_DNA"/>
</dbReference>
<organism evidence="2 3">
    <name type="scientific">Streptomyces scabichelini</name>
    <dbReference type="NCBI Taxonomy" id="2711217"/>
    <lineage>
        <taxon>Bacteria</taxon>
        <taxon>Bacillati</taxon>
        <taxon>Actinomycetota</taxon>
        <taxon>Actinomycetes</taxon>
        <taxon>Kitasatosporales</taxon>
        <taxon>Streptomycetaceae</taxon>
        <taxon>Streptomyces</taxon>
    </lineage>
</organism>
<accession>A0A6G4V3A1</accession>
<evidence type="ECO:0000256" key="1">
    <source>
        <dbReference type="SAM" id="MobiDB-lite"/>
    </source>
</evidence>
<dbReference type="AlphaFoldDB" id="A0A6G4V3A1"/>
<comment type="caution">
    <text evidence="2">The sequence shown here is derived from an EMBL/GenBank/DDBJ whole genome shotgun (WGS) entry which is preliminary data.</text>
</comment>
<feature type="region of interest" description="Disordered" evidence="1">
    <location>
        <begin position="1"/>
        <end position="20"/>
    </location>
</feature>
<name>A0A6G4V3A1_9ACTN</name>
<protein>
    <submittedName>
        <fullName evidence="2">Uncharacterized protein</fullName>
    </submittedName>
</protein>
<sequence>MFEAGHGLAPHDGPSARYTADAYSPRRGPVHNWSWEPKSVLAPVDLSDVPADTSLPAGA</sequence>
<keyword evidence="3" id="KW-1185">Reference proteome</keyword>
<evidence type="ECO:0000313" key="2">
    <source>
        <dbReference type="EMBL" id="NGO08360.1"/>
    </source>
</evidence>